<evidence type="ECO:0000313" key="3">
    <source>
        <dbReference type="Proteomes" id="UP001221757"/>
    </source>
</evidence>
<gene>
    <name evidence="2" type="ORF">B0H17DRAFT_1129264</name>
</gene>
<dbReference type="InterPro" id="IPR029063">
    <property type="entry name" value="SAM-dependent_MTases_sf"/>
</dbReference>
<dbReference type="Pfam" id="PF13649">
    <property type="entry name" value="Methyltransf_25"/>
    <property type="match status" value="1"/>
</dbReference>
<accession>A0AAD7DTX5</accession>
<protein>
    <submittedName>
        <fullName evidence="2">S-adenosyl-L-methionine-dependent methyltransferase</fullName>
    </submittedName>
</protein>
<dbReference type="InterPro" id="IPR041698">
    <property type="entry name" value="Methyltransf_25"/>
</dbReference>
<sequence length="329" mass="37443">MLDGQQPSLPLHTLEDWLNCSPDNRACPIEHAPRNYQTYPGAQYMLPSDRTEEERYYLSRPQESSNGSFRLILQHQALKKLFENRILLAPVNLKGDDRVLDIGTGAGLWILDLARSVDPAVSMVGVDIESHLFPTSHPQNLEFRIESVTDLPRKWSDIFSLVHQRLLLLALQKLQWHEAVREIYRVLRPGGWVQLDESTPFIVREYPSQPCMEKLCAMFRSLVNSRKLYVDCAGDIPTMLEAAGFVDIWRESRRVNLGKWAGELGVANHINYAGVFHGIKTPVLNAGGYGHVTSGEEYDALLDGVEREWDENPGMHQEFIVIWARKPTA</sequence>
<dbReference type="GO" id="GO:0008168">
    <property type="term" value="F:methyltransferase activity"/>
    <property type="evidence" value="ECO:0007669"/>
    <property type="project" value="UniProtKB-KW"/>
</dbReference>
<dbReference type="CDD" id="cd02440">
    <property type="entry name" value="AdoMet_MTases"/>
    <property type="match status" value="1"/>
</dbReference>
<keyword evidence="2" id="KW-0808">Transferase</keyword>
<dbReference type="GO" id="GO:0032259">
    <property type="term" value="P:methylation"/>
    <property type="evidence" value="ECO:0007669"/>
    <property type="project" value="UniProtKB-KW"/>
</dbReference>
<name>A0AAD7DTX5_MYCRO</name>
<dbReference type="PANTHER" id="PTHR43591:SF24">
    <property type="entry name" value="2-METHOXY-6-POLYPRENYL-1,4-BENZOQUINOL METHYLASE, MITOCHONDRIAL"/>
    <property type="match status" value="1"/>
</dbReference>
<dbReference type="SUPFAM" id="SSF53335">
    <property type="entry name" value="S-adenosyl-L-methionine-dependent methyltransferases"/>
    <property type="match status" value="1"/>
</dbReference>
<evidence type="ECO:0000259" key="1">
    <source>
        <dbReference type="Pfam" id="PF13649"/>
    </source>
</evidence>
<dbReference type="AlphaFoldDB" id="A0AAD7DTX5"/>
<feature type="domain" description="Methyltransferase" evidence="1">
    <location>
        <begin position="99"/>
        <end position="191"/>
    </location>
</feature>
<reference evidence="2" key="1">
    <citation type="submission" date="2023-03" db="EMBL/GenBank/DDBJ databases">
        <title>Massive genome expansion in bonnet fungi (Mycena s.s.) driven by repeated elements and novel gene families across ecological guilds.</title>
        <authorList>
            <consortium name="Lawrence Berkeley National Laboratory"/>
            <person name="Harder C.B."/>
            <person name="Miyauchi S."/>
            <person name="Viragh M."/>
            <person name="Kuo A."/>
            <person name="Thoen E."/>
            <person name="Andreopoulos B."/>
            <person name="Lu D."/>
            <person name="Skrede I."/>
            <person name="Drula E."/>
            <person name="Henrissat B."/>
            <person name="Morin E."/>
            <person name="Kohler A."/>
            <person name="Barry K."/>
            <person name="LaButti K."/>
            <person name="Morin E."/>
            <person name="Salamov A."/>
            <person name="Lipzen A."/>
            <person name="Mereny Z."/>
            <person name="Hegedus B."/>
            <person name="Baldrian P."/>
            <person name="Stursova M."/>
            <person name="Weitz H."/>
            <person name="Taylor A."/>
            <person name="Grigoriev I.V."/>
            <person name="Nagy L.G."/>
            <person name="Martin F."/>
            <person name="Kauserud H."/>
        </authorList>
    </citation>
    <scope>NUCLEOTIDE SEQUENCE</scope>
    <source>
        <strain evidence="2">CBHHK067</strain>
    </source>
</reference>
<evidence type="ECO:0000313" key="2">
    <source>
        <dbReference type="EMBL" id="KAJ7699667.1"/>
    </source>
</evidence>
<dbReference type="EMBL" id="JARKIE010000022">
    <property type="protein sequence ID" value="KAJ7699667.1"/>
    <property type="molecule type" value="Genomic_DNA"/>
</dbReference>
<dbReference type="Gene3D" id="3.40.50.150">
    <property type="entry name" value="Vaccinia Virus protein VP39"/>
    <property type="match status" value="1"/>
</dbReference>
<keyword evidence="2" id="KW-0489">Methyltransferase</keyword>
<organism evidence="2 3">
    <name type="scientific">Mycena rosella</name>
    <name type="common">Pink bonnet</name>
    <name type="synonym">Agaricus rosellus</name>
    <dbReference type="NCBI Taxonomy" id="1033263"/>
    <lineage>
        <taxon>Eukaryota</taxon>
        <taxon>Fungi</taxon>
        <taxon>Dikarya</taxon>
        <taxon>Basidiomycota</taxon>
        <taxon>Agaricomycotina</taxon>
        <taxon>Agaricomycetes</taxon>
        <taxon>Agaricomycetidae</taxon>
        <taxon>Agaricales</taxon>
        <taxon>Marasmiineae</taxon>
        <taxon>Mycenaceae</taxon>
        <taxon>Mycena</taxon>
    </lineage>
</organism>
<comment type="caution">
    <text evidence="2">The sequence shown here is derived from an EMBL/GenBank/DDBJ whole genome shotgun (WGS) entry which is preliminary data.</text>
</comment>
<keyword evidence="3" id="KW-1185">Reference proteome</keyword>
<proteinExistence type="predicted"/>
<dbReference type="PANTHER" id="PTHR43591">
    <property type="entry name" value="METHYLTRANSFERASE"/>
    <property type="match status" value="1"/>
</dbReference>
<dbReference type="Proteomes" id="UP001221757">
    <property type="component" value="Unassembled WGS sequence"/>
</dbReference>